<gene>
    <name evidence="2" type="ORF">GHO27_28940</name>
</gene>
<feature type="domain" description="AB hydrolase-1" evidence="1">
    <location>
        <begin position="104"/>
        <end position="190"/>
    </location>
</feature>
<dbReference type="AlphaFoldDB" id="A0A6L5I4T4"/>
<name>A0A6L5I4T4_9PSED</name>
<feature type="non-terminal residue" evidence="2">
    <location>
        <position position="1"/>
    </location>
</feature>
<feature type="non-terminal residue" evidence="2">
    <location>
        <position position="220"/>
    </location>
</feature>
<evidence type="ECO:0000313" key="2">
    <source>
        <dbReference type="EMBL" id="MQU09655.1"/>
    </source>
</evidence>
<protein>
    <submittedName>
        <fullName evidence="2">Alpha/beta hydrolase</fullName>
    </submittedName>
</protein>
<dbReference type="RefSeq" id="WP_194289476.1">
    <property type="nucleotide sequence ID" value="NZ_WIVU01000213.1"/>
</dbReference>
<dbReference type="Proteomes" id="UP000478064">
    <property type="component" value="Unassembled WGS sequence"/>
</dbReference>
<accession>A0A6L5I4T4</accession>
<dbReference type="SUPFAM" id="SSF53474">
    <property type="entry name" value="alpha/beta-Hydrolases"/>
    <property type="match status" value="1"/>
</dbReference>
<dbReference type="EMBL" id="WIVU01000213">
    <property type="protein sequence ID" value="MQU09655.1"/>
    <property type="molecule type" value="Genomic_DNA"/>
</dbReference>
<evidence type="ECO:0000259" key="1">
    <source>
        <dbReference type="Pfam" id="PF12697"/>
    </source>
</evidence>
<dbReference type="Gene3D" id="3.40.50.1820">
    <property type="entry name" value="alpha/beta hydrolase"/>
    <property type="match status" value="1"/>
</dbReference>
<keyword evidence="2" id="KW-0378">Hydrolase</keyword>
<dbReference type="InterPro" id="IPR000073">
    <property type="entry name" value="AB_hydrolase_1"/>
</dbReference>
<sequence>VRPYSEMPSPVLTLLLLFGGDDLEQVLATREILLSAHDPYRDAEIELGGERIPLAANYTAGYGLWLARSGFATQSLRTLLGRENGIDRPHVYLMQPYDPQRRIIVMLHGLGSSPEAWVNLANEVLGDEALRREFQIWQVYYPTNVPMAFNQAAIRRALSQTLRHFDAQGDAAASRDIVLIGHSMGGVLSRLLVSSSEDRLWGWLQEDRQLSPERLARVRE</sequence>
<organism evidence="2 3">
    <name type="scientific">Pseudomonas helleri</name>
    <dbReference type="NCBI Taxonomy" id="1608996"/>
    <lineage>
        <taxon>Bacteria</taxon>
        <taxon>Pseudomonadati</taxon>
        <taxon>Pseudomonadota</taxon>
        <taxon>Gammaproteobacteria</taxon>
        <taxon>Pseudomonadales</taxon>
        <taxon>Pseudomonadaceae</taxon>
        <taxon>Pseudomonas</taxon>
    </lineage>
</organism>
<dbReference type="InterPro" id="IPR029058">
    <property type="entry name" value="AB_hydrolase_fold"/>
</dbReference>
<reference evidence="2 3" key="1">
    <citation type="submission" date="2019-10" db="EMBL/GenBank/DDBJ databases">
        <title>Evaluation of single-gene subtyping targets for Pseudomonas.</title>
        <authorList>
            <person name="Reichler S.J."/>
            <person name="Orsi R.H."/>
            <person name="Wiedmann M."/>
            <person name="Martin N.H."/>
            <person name="Murphy S.I."/>
        </authorList>
    </citation>
    <scope>NUCLEOTIDE SEQUENCE [LARGE SCALE GENOMIC DNA]</scope>
    <source>
        <strain evidence="2 3">FSL R10-1637</strain>
    </source>
</reference>
<proteinExistence type="predicted"/>
<comment type="caution">
    <text evidence="2">The sequence shown here is derived from an EMBL/GenBank/DDBJ whole genome shotgun (WGS) entry which is preliminary data.</text>
</comment>
<dbReference type="GO" id="GO:0016787">
    <property type="term" value="F:hydrolase activity"/>
    <property type="evidence" value="ECO:0007669"/>
    <property type="project" value="UniProtKB-KW"/>
</dbReference>
<dbReference type="Pfam" id="PF12697">
    <property type="entry name" value="Abhydrolase_6"/>
    <property type="match status" value="1"/>
</dbReference>
<evidence type="ECO:0000313" key="3">
    <source>
        <dbReference type="Proteomes" id="UP000478064"/>
    </source>
</evidence>